<dbReference type="PROSITE" id="PS51747">
    <property type="entry name" value="CYT_DCMP_DEAMINASES_2"/>
    <property type="match status" value="1"/>
</dbReference>
<dbReference type="SUPFAM" id="SSF53927">
    <property type="entry name" value="Cytidine deaminase-like"/>
    <property type="match status" value="1"/>
</dbReference>
<evidence type="ECO:0000256" key="7">
    <source>
        <dbReference type="ARBA" id="ARBA00022723"/>
    </source>
</evidence>
<keyword evidence="8 13" id="KW-0378">Hydrolase</keyword>
<accession>A4TVN1</accession>
<feature type="binding site" evidence="15">
    <location>
        <position position="211"/>
    </location>
    <ligand>
        <name>substrate</name>
    </ligand>
</feature>
<keyword evidence="11 13" id="KW-0560">Oxidoreductase</keyword>
<keyword evidence="12" id="KW-0511">Multifunctional enzyme</keyword>
<evidence type="ECO:0000256" key="8">
    <source>
        <dbReference type="ARBA" id="ARBA00022801"/>
    </source>
</evidence>
<keyword evidence="7 13" id="KW-0479">Metal-binding</keyword>
<evidence type="ECO:0000256" key="12">
    <source>
        <dbReference type="ARBA" id="ARBA00023268"/>
    </source>
</evidence>
<evidence type="ECO:0000256" key="16">
    <source>
        <dbReference type="PIRSR" id="PIRSR006769-3"/>
    </source>
</evidence>
<dbReference type="InterPro" id="IPR024072">
    <property type="entry name" value="DHFR-like_dom_sf"/>
</dbReference>
<dbReference type="Gene3D" id="3.40.140.10">
    <property type="entry name" value="Cytidine Deaminase, domain 2"/>
    <property type="match status" value="1"/>
</dbReference>
<evidence type="ECO:0000256" key="2">
    <source>
        <dbReference type="ARBA" id="ARBA00004882"/>
    </source>
</evidence>
<keyword evidence="9 13" id="KW-0862">Zinc</keyword>
<proteinExistence type="inferred from homology"/>
<dbReference type="PANTHER" id="PTHR38011">
    <property type="entry name" value="DIHYDROFOLATE REDUCTASE FAMILY PROTEIN (AFU_ORTHOLOGUE AFUA_8G06820)"/>
    <property type="match status" value="1"/>
</dbReference>
<feature type="active site" description="Proton donor" evidence="14">
    <location>
        <position position="59"/>
    </location>
</feature>
<evidence type="ECO:0000259" key="17">
    <source>
        <dbReference type="PROSITE" id="PS51747"/>
    </source>
</evidence>
<evidence type="ECO:0000256" key="14">
    <source>
        <dbReference type="PIRSR" id="PIRSR006769-1"/>
    </source>
</evidence>
<dbReference type="EC" id="3.5.4.26" evidence="13"/>
<evidence type="ECO:0000313" key="18">
    <source>
        <dbReference type="EMBL" id="CAM74688.1"/>
    </source>
</evidence>
<dbReference type="PROSITE" id="PS00903">
    <property type="entry name" value="CYT_DCMP_DEAMINASES_1"/>
    <property type="match status" value="1"/>
</dbReference>
<feature type="binding site" evidence="15">
    <location>
        <position position="207"/>
    </location>
    <ligand>
        <name>NADP(+)</name>
        <dbReference type="ChEBI" id="CHEBI:58349"/>
    </ligand>
</feature>
<comment type="catalytic activity">
    <reaction evidence="13">
        <text>2,5-diamino-6-hydroxy-4-(5-phosphoribosylamino)-pyrimidine + H2O + H(+) = 5-amino-6-(5-phospho-D-ribosylamino)uracil + NH4(+)</text>
        <dbReference type="Rhea" id="RHEA:21868"/>
        <dbReference type="ChEBI" id="CHEBI:15377"/>
        <dbReference type="ChEBI" id="CHEBI:15378"/>
        <dbReference type="ChEBI" id="CHEBI:28938"/>
        <dbReference type="ChEBI" id="CHEBI:58453"/>
        <dbReference type="ChEBI" id="CHEBI:58614"/>
        <dbReference type="EC" id="3.5.4.26"/>
    </reaction>
</comment>
<evidence type="ECO:0000256" key="1">
    <source>
        <dbReference type="ARBA" id="ARBA00002151"/>
    </source>
</evidence>
<dbReference type="GO" id="GO:0008703">
    <property type="term" value="F:5-amino-6-(5-phosphoribosylamino)uracil reductase activity"/>
    <property type="evidence" value="ECO:0007669"/>
    <property type="project" value="UniProtKB-EC"/>
</dbReference>
<dbReference type="InterPro" id="IPR011549">
    <property type="entry name" value="RibD_C"/>
</dbReference>
<dbReference type="InterPro" id="IPR002125">
    <property type="entry name" value="CMP_dCMP_dom"/>
</dbReference>
<dbReference type="FunFam" id="3.40.140.10:FF:000025">
    <property type="entry name" value="Riboflavin biosynthesis protein RibD"/>
    <property type="match status" value="1"/>
</dbReference>
<dbReference type="NCBIfam" id="TIGR00227">
    <property type="entry name" value="ribD_Cterm"/>
    <property type="match status" value="1"/>
</dbReference>
<feature type="binding site" evidence="15">
    <location>
        <position position="214"/>
    </location>
    <ligand>
        <name>substrate</name>
    </ligand>
</feature>
<keyword evidence="6 13" id="KW-0686">Riboflavin biosynthesis</keyword>
<dbReference type="PIRSF" id="PIRSF006769">
    <property type="entry name" value="RibD"/>
    <property type="match status" value="1"/>
</dbReference>
<feature type="binding site" evidence="15">
    <location>
        <position position="177"/>
    </location>
    <ligand>
        <name>NADP(+)</name>
        <dbReference type="ChEBI" id="CHEBI:58349"/>
    </ligand>
</feature>
<dbReference type="InterPro" id="IPR004794">
    <property type="entry name" value="Eubact_RibD"/>
</dbReference>
<feature type="binding site" evidence="16">
    <location>
        <position position="82"/>
    </location>
    <ligand>
        <name>Zn(2+)</name>
        <dbReference type="ChEBI" id="CHEBI:29105"/>
        <note>catalytic</note>
    </ligand>
</feature>
<feature type="binding site" evidence="15">
    <location>
        <position position="302"/>
    </location>
    <ligand>
        <name>substrate</name>
    </ligand>
</feature>
<dbReference type="Pfam" id="PF01872">
    <property type="entry name" value="RibD_C"/>
    <property type="match status" value="1"/>
</dbReference>
<comment type="pathway">
    <text evidence="2 13">Cofactor biosynthesis; riboflavin biosynthesis; 5-amino-6-(D-ribitylamino)uracil from GTP: step 2/4.</text>
</comment>
<dbReference type="Pfam" id="PF00383">
    <property type="entry name" value="dCMP_cyt_deam_1"/>
    <property type="match status" value="1"/>
</dbReference>
<name>A4TVN1_9PROT</name>
<dbReference type="UniPathway" id="UPA00275">
    <property type="reaction ID" value="UER00401"/>
</dbReference>
<comment type="similarity">
    <text evidence="4 13">In the N-terminal section; belongs to the cytidine and deoxycytidylate deaminase family.</text>
</comment>
<feature type="binding site" evidence="15">
    <location>
        <position position="203"/>
    </location>
    <ligand>
        <name>substrate</name>
    </ligand>
</feature>
<dbReference type="NCBIfam" id="TIGR00326">
    <property type="entry name" value="eubact_ribD"/>
    <property type="match status" value="1"/>
</dbReference>
<evidence type="ECO:0000256" key="6">
    <source>
        <dbReference type="ARBA" id="ARBA00022619"/>
    </source>
</evidence>
<dbReference type="GO" id="GO:0008270">
    <property type="term" value="F:zinc ion binding"/>
    <property type="evidence" value="ECO:0007669"/>
    <property type="project" value="InterPro"/>
</dbReference>
<evidence type="ECO:0000256" key="13">
    <source>
        <dbReference type="PIRNR" id="PIRNR006769"/>
    </source>
</evidence>
<keyword evidence="10 13" id="KW-0521">NADP</keyword>
<dbReference type="GO" id="GO:0008835">
    <property type="term" value="F:diaminohydroxyphosphoribosylaminopyrimidine deaminase activity"/>
    <property type="evidence" value="ECO:0007669"/>
    <property type="project" value="UniProtKB-EC"/>
</dbReference>
<evidence type="ECO:0000256" key="10">
    <source>
        <dbReference type="ARBA" id="ARBA00022857"/>
    </source>
</evidence>
<comment type="cofactor">
    <cofactor evidence="13 16">
        <name>Zn(2+)</name>
        <dbReference type="ChEBI" id="CHEBI:29105"/>
    </cofactor>
    <text evidence="13 16">Binds 1 zinc ion.</text>
</comment>
<protein>
    <recommendedName>
        <fullName evidence="13">Riboflavin biosynthesis protein RibD</fullName>
    </recommendedName>
    <domain>
        <recommendedName>
            <fullName evidence="13">Diaminohydroxyphosphoribosylaminopyrimidine deaminase</fullName>
            <shortName evidence="13">DRAP deaminase</shortName>
            <ecNumber evidence="13">3.5.4.26</ecNumber>
        </recommendedName>
        <alternativeName>
            <fullName evidence="13">Riboflavin-specific deaminase</fullName>
        </alternativeName>
    </domain>
    <domain>
        <recommendedName>
            <fullName evidence="13">5-amino-6-(5-phosphoribosylamino)uracil reductase</fullName>
            <ecNumber evidence="13">1.1.1.193</ecNumber>
        </recommendedName>
        <alternativeName>
            <fullName evidence="13">HTP reductase</fullName>
        </alternativeName>
    </domain>
</protein>
<feature type="binding site" evidence="16">
    <location>
        <position position="91"/>
    </location>
    <ligand>
        <name>Zn(2+)</name>
        <dbReference type="ChEBI" id="CHEBI:29105"/>
        <note>catalytic</note>
    </ligand>
</feature>
<dbReference type="InterPro" id="IPR002734">
    <property type="entry name" value="RibDG_C"/>
</dbReference>
<dbReference type="PANTHER" id="PTHR38011:SF7">
    <property type="entry name" value="2,5-DIAMINO-6-RIBOSYLAMINO-4(3H)-PYRIMIDINONE 5'-PHOSPHATE REDUCTASE"/>
    <property type="match status" value="1"/>
</dbReference>
<evidence type="ECO:0000256" key="9">
    <source>
        <dbReference type="ARBA" id="ARBA00022833"/>
    </source>
</evidence>
<evidence type="ECO:0000256" key="4">
    <source>
        <dbReference type="ARBA" id="ARBA00005259"/>
    </source>
</evidence>
<comment type="pathway">
    <text evidence="3 13">Cofactor biosynthesis; riboflavin biosynthesis; 5-amino-6-(D-ribitylamino)uracil from GTP: step 3/4.</text>
</comment>
<evidence type="ECO:0000256" key="15">
    <source>
        <dbReference type="PIRSR" id="PIRSR006769-2"/>
    </source>
</evidence>
<dbReference type="GO" id="GO:0009231">
    <property type="term" value="P:riboflavin biosynthetic process"/>
    <property type="evidence" value="ECO:0007669"/>
    <property type="project" value="UniProtKB-UniPathway"/>
</dbReference>
<dbReference type="InterPro" id="IPR016193">
    <property type="entry name" value="Cytidine_deaminase-like"/>
</dbReference>
<dbReference type="InterPro" id="IPR016192">
    <property type="entry name" value="APOBEC/CMP_deaminase_Zn-bd"/>
</dbReference>
<dbReference type="EMBL" id="CU459003">
    <property type="protein sequence ID" value="CAM74688.1"/>
    <property type="molecule type" value="Genomic_DNA"/>
</dbReference>
<feature type="binding site" evidence="15">
    <location>
        <position position="175"/>
    </location>
    <ligand>
        <name>substrate</name>
    </ligand>
</feature>
<dbReference type="GO" id="GO:0050661">
    <property type="term" value="F:NADP binding"/>
    <property type="evidence" value="ECO:0007669"/>
    <property type="project" value="InterPro"/>
</dbReference>
<evidence type="ECO:0000256" key="11">
    <source>
        <dbReference type="ARBA" id="ARBA00023002"/>
    </source>
</evidence>
<organism evidence="18">
    <name type="scientific">Magnetospirillum gryphiswaldense</name>
    <dbReference type="NCBI Taxonomy" id="55518"/>
    <lineage>
        <taxon>Bacteria</taxon>
        <taxon>Pseudomonadati</taxon>
        <taxon>Pseudomonadota</taxon>
        <taxon>Alphaproteobacteria</taxon>
        <taxon>Rhodospirillales</taxon>
        <taxon>Rhodospirillaceae</taxon>
        <taxon>Magnetospirillum</taxon>
    </lineage>
</organism>
<dbReference type="Gene3D" id="3.40.430.10">
    <property type="entry name" value="Dihydrofolate Reductase, subunit A"/>
    <property type="match status" value="1"/>
</dbReference>
<reference evidence="18" key="1">
    <citation type="journal article" date="2007" name="J. Bacteriol.">
        <title>Comparative genome analysis of four magnetotactic bacteria reveals a complex set of group-specific genes implicated in magnetosome biomineralization and function.</title>
        <authorList>
            <person name="Richter M."/>
            <person name="Kube M."/>
            <person name="Bazylinski D.A."/>
            <person name="Lombardot T."/>
            <person name="Gloeckner F.O."/>
            <person name="Reinhardt R."/>
            <person name="Schueler D."/>
        </authorList>
    </citation>
    <scope>NUCLEOTIDE SEQUENCE</scope>
    <source>
        <strain evidence="18">MSR-1</strain>
    </source>
</reference>
<comment type="function">
    <text evidence="1 13">Converts 2,5-diamino-6-(ribosylamino)-4(3h)-pyrimidinone 5'-phosphate into 5-amino-6-(ribosylamino)-2,4(1h,3h)-pyrimidinedione 5'-phosphate.</text>
</comment>
<sequence>MATTTISDGDRAHMRAALALAKRGLGNVWPNPAVGCVIVADGRVVGRGWTQPGGRPHAETEALAMAGALARGGTAYVTLEPCSHHGKTPPCAEALVAAGIRRVVVAIQDPDPRVAGRGIALLQAAGLSVVTGVMAEEAAELNAGFLSKVTRGRPLVTVKLATTLDGRIATHGGESRWITGAAARQAGHLLRAETDAIMVGSGTVLADDPELTCRLPGLSERSPVRIVVDGRLRLPLTSKLVSTANDVATWVLTQEGAEQDRREAYEESGVDVVELPANDQGLDLDQAMRVLAESGITRVLVEGGAHLTATLLRQGLVDRLVWFRAARVMGGDGLPAAVSFGVDHLSQMPGFECVDVRRIGADLVENYRKI</sequence>
<dbReference type="AlphaFoldDB" id="A4TVN1"/>
<gene>
    <name evidence="18" type="primary">ribD</name>
    <name evidence="18" type="ORF">MGR_2798</name>
</gene>
<dbReference type="SUPFAM" id="SSF53597">
    <property type="entry name" value="Dihydrofolate reductase-like"/>
    <property type="match status" value="1"/>
</dbReference>
<evidence type="ECO:0000256" key="5">
    <source>
        <dbReference type="ARBA" id="ARBA00007417"/>
    </source>
</evidence>
<dbReference type="InterPro" id="IPR050765">
    <property type="entry name" value="Riboflavin_Biosynth_HTPR"/>
</dbReference>
<feature type="binding site" evidence="16">
    <location>
        <position position="57"/>
    </location>
    <ligand>
        <name>Zn(2+)</name>
        <dbReference type="ChEBI" id="CHEBI:29105"/>
        <note>catalytic</note>
    </ligand>
</feature>
<comment type="similarity">
    <text evidence="5 13">In the C-terminal section; belongs to the HTP reductase family.</text>
</comment>
<evidence type="ECO:0000256" key="3">
    <source>
        <dbReference type="ARBA" id="ARBA00004910"/>
    </source>
</evidence>
<feature type="binding site" evidence="15">
    <location>
        <position position="191"/>
    </location>
    <ligand>
        <name>substrate</name>
    </ligand>
</feature>
<dbReference type="CDD" id="cd01284">
    <property type="entry name" value="Riboflavin_deaminase-reductase"/>
    <property type="match status" value="1"/>
</dbReference>
<feature type="binding site" evidence="15">
    <location>
        <position position="161"/>
    </location>
    <ligand>
        <name>NADP(+)</name>
        <dbReference type="ChEBI" id="CHEBI:58349"/>
    </ligand>
</feature>
<comment type="catalytic activity">
    <reaction evidence="13">
        <text>5-amino-6-(5-phospho-D-ribitylamino)uracil + NADP(+) = 5-amino-6-(5-phospho-D-ribosylamino)uracil + NADPH + H(+)</text>
        <dbReference type="Rhea" id="RHEA:17845"/>
        <dbReference type="ChEBI" id="CHEBI:15378"/>
        <dbReference type="ChEBI" id="CHEBI:57783"/>
        <dbReference type="ChEBI" id="CHEBI:58349"/>
        <dbReference type="ChEBI" id="CHEBI:58421"/>
        <dbReference type="ChEBI" id="CHEBI:58453"/>
        <dbReference type="EC" id="1.1.1.193"/>
    </reaction>
</comment>
<dbReference type="EC" id="1.1.1.193" evidence="13"/>
<feature type="domain" description="CMP/dCMP-type deaminase" evidence="17">
    <location>
        <begin position="8"/>
        <end position="130"/>
    </location>
</feature>